<protein>
    <submittedName>
        <fullName evidence="2">Uncharacterized protein</fullName>
    </submittedName>
</protein>
<accession>A0AC34FY20</accession>
<proteinExistence type="predicted"/>
<organism evidence="1 2">
    <name type="scientific">Panagrolaimus sp. ES5</name>
    <dbReference type="NCBI Taxonomy" id="591445"/>
    <lineage>
        <taxon>Eukaryota</taxon>
        <taxon>Metazoa</taxon>
        <taxon>Ecdysozoa</taxon>
        <taxon>Nematoda</taxon>
        <taxon>Chromadorea</taxon>
        <taxon>Rhabditida</taxon>
        <taxon>Tylenchina</taxon>
        <taxon>Panagrolaimomorpha</taxon>
        <taxon>Panagrolaimoidea</taxon>
        <taxon>Panagrolaimidae</taxon>
        <taxon>Panagrolaimus</taxon>
    </lineage>
</organism>
<dbReference type="WBParaSite" id="ES5_v2.g22281.t1">
    <property type="protein sequence ID" value="ES5_v2.g22281.t1"/>
    <property type="gene ID" value="ES5_v2.g22281"/>
</dbReference>
<evidence type="ECO:0000313" key="2">
    <source>
        <dbReference type="WBParaSite" id="ES5_v2.g22281.t1"/>
    </source>
</evidence>
<dbReference type="Proteomes" id="UP000887579">
    <property type="component" value="Unplaced"/>
</dbReference>
<reference evidence="2" key="1">
    <citation type="submission" date="2022-11" db="UniProtKB">
        <authorList>
            <consortium name="WormBaseParasite"/>
        </authorList>
    </citation>
    <scope>IDENTIFICATION</scope>
</reference>
<sequence length="170" mass="19611">MLKFEIDRNGIFTLTFKRIGKNIDFFRPPKSLSFQNKRILKIPSKLFEYNKGLNAVGIDLGTVECCAFVIRRNGPEGVILDPVTNNRNLQSYVDINEINEPCGQLIVNRMETKSKFSAFDVKRLIGKELHEIEIDPLWPYKVINYCEQIYLLFDGDNDPCPYVKSSVEIT</sequence>
<name>A0AC34FY20_9BILA</name>
<evidence type="ECO:0000313" key="1">
    <source>
        <dbReference type="Proteomes" id="UP000887579"/>
    </source>
</evidence>